<reference evidence="3 4" key="1">
    <citation type="submission" date="2018-08" db="EMBL/GenBank/DDBJ databases">
        <title>A genome reference for cultivated species of the human gut microbiota.</title>
        <authorList>
            <person name="Zou Y."/>
            <person name="Xue W."/>
            <person name="Luo G."/>
        </authorList>
    </citation>
    <scope>NUCLEOTIDE SEQUENCE [LARGE SCALE GENOMIC DNA]</scope>
    <source>
        <strain evidence="3 4">AM34-17</strain>
    </source>
</reference>
<dbReference type="RefSeq" id="WP_122204788.1">
    <property type="nucleotide sequence ID" value="NZ_QRPL01000001.1"/>
</dbReference>
<dbReference type="SMART" id="SM00028">
    <property type="entry name" value="TPR"/>
    <property type="match status" value="6"/>
</dbReference>
<evidence type="ECO:0000256" key="2">
    <source>
        <dbReference type="SAM" id="SignalP"/>
    </source>
</evidence>
<keyword evidence="2" id="KW-0732">Signal</keyword>
<feature type="chain" id="PRO_5043422416" evidence="2">
    <location>
        <begin position="21"/>
        <end position="517"/>
    </location>
</feature>
<dbReference type="InterPro" id="IPR011990">
    <property type="entry name" value="TPR-like_helical_dom_sf"/>
</dbReference>
<proteinExistence type="predicted"/>
<evidence type="ECO:0000256" key="1">
    <source>
        <dbReference type="SAM" id="MobiDB-lite"/>
    </source>
</evidence>
<dbReference type="AlphaFoldDB" id="A0A3R6EXS4"/>
<sequence length="517" mass="58919">MKCKFSLLLFLCVLSLWGQAQSLNLQELVNKKQFQEVVARADSLTPADSADYATMSAIGQAYEGLLRYKEAYQCFSHCLKMDTNNVDALNAVARNAINFGRIAEAKQCYRKVLGTDSMNFYANYQLARLYYQLGDYGRATEHYHILASIEGENPSILTGLADCHIKRGTGPNTMIALSLYARALELNPENVRVASSLINTLLRMGDGQGALQVCDTALFYNPDNSQIRQSKGMALYMTKDYKQADSVYTGLLADGDSSFLNLKYAGAARYMSGHALDGVELLEKAYEIDSTDVETVMLYGASLGKTYDRKRAYELFDLAETNMQPKKFLVNMLTTFRGDALERDGRWPEAEKLYYAAWKEDPTQLHFLYKISTQYWDVDPGLFQQEEKLQKTIFSRYTYLTAYMKTDKSQKYLYNYRPFLEAVCEDAFFRNADEVTMLAPDGKKTKLAVSDLRALVAQLPQMPEDERLRREKMQEHIKKAREKEKELRKSGAKLDTLALSKEEKEKARKMLKVADLE</sequence>
<feature type="compositionally biased region" description="Basic and acidic residues" evidence="1">
    <location>
        <begin position="467"/>
        <end position="489"/>
    </location>
</feature>
<dbReference type="PANTHER" id="PTHR12558">
    <property type="entry name" value="CELL DIVISION CYCLE 16,23,27"/>
    <property type="match status" value="1"/>
</dbReference>
<name>A0A3R6EXS4_9BACT</name>
<comment type="caution">
    <text evidence="3">The sequence shown here is derived from an EMBL/GenBank/DDBJ whole genome shotgun (WGS) entry which is preliminary data.</text>
</comment>
<dbReference type="Pfam" id="PF13181">
    <property type="entry name" value="TPR_8"/>
    <property type="match status" value="1"/>
</dbReference>
<dbReference type="Proteomes" id="UP000286260">
    <property type="component" value="Unassembled WGS sequence"/>
</dbReference>
<evidence type="ECO:0000313" key="4">
    <source>
        <dbReference type="Proteomes" id="UP000286260"/>
    </source>
</evidence>
<dbReference type="Pfam" id="PF14559">
    <property type="entry name" value="TPR_19"/>
    <property type="match status" value="1"/>
</dbReference>
<dbReference type="SUPFAM" id="SSF81901">
    <property type="entry name" value="HCP-like"/>
    <property type="match status" value="1"/>
</dbReference>
<accession>A0A3R6EXS4</accession>
<dbReference type="InterPro" id="IPR019734">
    <property type="entry name" value="TPR_rpt"/>
</dbReference>
<feature type="signal peptide" evidence="2">
    <location>
        <begin position="1"/>
        <end position="20"/>
    </location>
</feature>
<dbReference type="PANTHER" id="PTHR12558:SF13">
    <property type="entry name" value="CELL DIVISION CYCLE PROTEIN 27 HOMOLOG"/>
    <property type="match status" value="1"/>
</dbReference>
<dbReference type="EMBL" id="QSII01000022">
    <property type="protein sequence ID" value="RHC82114.1"/>
    <property type="molecule type" value="Genomic_DNA"/>
</dbReference>
<dbReference type="SUPFAM" id="SSF48452">
    <property type="entry name" value="TPR-like"/>
    <property type="match status" value="1"/>
</dbReference>
<protein>
    <submittedName>
        <fullName evidence="3">Uncharacterized protein</fullName>
    </submittedName>
</protein>
<dbReference type="Gene3D" id="1.25.40.10">
    <property type="entry name" value="Tetratricopeptide repeat domain"/>
    <property type="match status" value="3"/>
</dbReference>
<feature type="region of interest" description="Disordered" evidence="1">
    <location>
        <begin position="467"/>
        <end position="494"/>
    </location>
</feature>
<dbReference type="PROSITE" id="PS50005">
    <property type="entry name" value="TPR"/>
    <property type="match status" value="1"/>
</dbReference>
<dbReference type="Pfam" id="PF13432">
    <property type="entry name" value="TPR_16"/>
    <property type="match status" value="1"/>
</dbReference>
<evidence type="ECO:0000313" key="3">
    <source>
        <dbReference type="EMBL" id="RHC82114.1"/>
    </source>
</evidence>
<organism evidence="3 4">
    <name type="scientific">Parabacteroides merdae</name>
    <dbReference type="NCBI Taxonomy" id="46503"/>
    <lineage>
        <taxon>Bacteria</taxon>
        <taxon>Pseudomonadati</taxon>
        <taxon>Bacteroidota</taxon>
        <taxon>Bacteroidia</taxon>
        <taxon>Bacteroidales</taxon>
        <taxon>Tannerellaceae</taxon>
        <taxon>Parabacteroides</taxon>
    </lineage>
</organism>
<gene>
    <name evidence="3" type="ORF">DW828_14935</name>
</gene>